<sequence>MDQLSKSILKTSTAIDIIASDLLNIPKGTYTTASTEWDNGSRSDILYVPYLGIQSSLPPILIEVQAIVNEAFMERLVKYNQSAKQLYKSYPLVMIFCVDELSPLTFITKFIPIDSKPWM</sequence>
<evidence type="ECO:0008006" key="3">
    <source>
        <dbReference type="Google" id="ProtNLM"/>
    </source>
</evidence>
<reference evidence="1 2" key="1">
    <citation type="journal article" date="2018" name="G3 (Bethesda)">
        <title>Phylogenetic and Phylogenomic Definition of Rhizopus Species.</title>
        <authorList>
            <person name="Gryganskyi A.P."/>
            <person name="Golan J."/>
            <person name="Dolatabadi S."/>
            <person name="Mondo S."/>
            <person name="Robb S."/>
            <person name="Idnurm A."/>
            <person name="Muszewska A."/>
            <person name="Steczkiewicz K."/>
            <person name="Masonjones S."/>
            <person name="Liao H.L."/>
            <person name="Gajdeczka M.T."/>
            <person name="Anike F."/>
            <person name="Vuek A."/>
            <person name="Anishchenko I.M."/>
            <person name="Voigt K."/>
            <person name="de Hoog G.S."/>
            <person name="Smith M.E."/>
            <person name="Heitman J."/>
            <person name="Vilgalys R."/>
            <person name="Stajich J.E."/>
        </authorList>
    </citation>
    <scope>NUCLEOTIDE SEQUENCE [LARGE SCALE GENOMIC DNA]</scope>
    <source>
        <strain evidence="1 2">CBS 357.93</strain>
    </source>
</reference>
<dbReference type="EMBL" id="PJQL01001454">
    <property type="protein sequence ID" value="RCH88512.1"/>
    <property type="molecule type" value="Genomic_DNA"/>
</dbReference>
<evidence type="ECO:0000313" key="1">
    <source>
        <dbReference type="EMBL" id="RCH88512.1"/>
    </source>
</evidence>
<keyword evidence="2" id="KW-1185">Reference proteome</keyword>
<name>A0A367JEX5_RHIAZ</name>
<protein>
    <recommendedName>
        <fullName evidence="3">Restriction endonuclease domain-containing protein</fullName>
    </recommendedName>
</protein>
<accession>A0A367JEX5</accession>
<dbReference type="Proteomes" id="UP000252139">
    <property type="component" value="Unassembled WGS sequence"/>
</dbReference>
<organism evidence="1 2">
    <name type="scientific">Rhizopus azygosporus</name>
    <name type="common">Rhizopus microsporus var. azygosporus</name>
    <dbReference type="NCBI Taxonomy" id="86630"/>
    <lineage>
        <taxon>Eukaryota</taxon>
        <taxon>Fungi</taxon>
        <taxon>Fungi incertae sedis</taxon>
        <taxon>Mucoromycota</taxon>
        <taxon>Mucoromycotina</taxon>
        <taxon>Mucoromycetes</taxon>
        <taxon>Mucorales</taxon>
        <taxon>Mucorineae</taxon>
        <taxon>Rhizopodaceae</taxon>
        <taxon>Rhizopus</taxon>
    </lineage>
</organism>
<comment type="caution">
    <text evidence="1">The sequence shown here is derived from an EMBL/GenBank/DDBJ whole genome shotgun (WGS) entry which is preliminary data.</text>
</comment>
<gene>
    <name evidence="1" type="ORF">CU097_011284</name>
</gene>
<dbReference type="AlphaFoldDB" id="A0A367JEX5"/>
<evidence type="ECO:0000313" key="2">
    <source>
        <dbReference type="Proteomes" id="UP000252139"/>
    </source>
</evidence>
<dbReference type="OrthoDB" id="2252120at2759"/>
<proteinExistence type="predicted"/>